<reference evidence="1 2" key="1">
    <citation type="submission" date="2018-08" db="EMBL/GenBank/DDBJ databases">
        <title>Proposal of Muricauda 72 sp.nov. and Muricauda NH166 sp.nov., isolated from seawater.</title>
        <authorList>
            <person name="Cheng H."/>
            <person name="Wu Y.-H."/>
            <person name="Guo L.-L."/>
            <person name="Xu X.-W."/>
        </authorList>
    </citation>
    <scope>NUCLEOTIDE SEQUENCE [LARGE SCALE GENOMIC DNA]</scope>
    <source>
        <strain evidence="1 2">KCTC 22173</strain>
    </source>
</reference>
<dbReference type="Proteomes" id="UP000266067">
    <property type="component" value="Unassembled WGS sequence"/>
</dbReference>
<dbReference type="OrthoDB" id="3193769at2"/>
<evidence type="ECO:0000313" key="2">
    <source>
        <dbReference type="Proteomes" id="UP000266067"/>
    </source>
</evidence>
<comment type="caution">
    <text evidence="1">The sequence shown here is derived from an EMBL/GenBank/DDBJ whole genome shotgun (WGS) entry which is preliminary data.</text>
</comment>
<keyword evidence="2" id="KW-1185">Reference proteome</keyword>
<sequence>MVTDNLKSAVTKSSSYEPKVNEAFADFAEHYDTAVLPTRAYRPRDKAIVENAVRIVYTRVAVLTNHLQAPMFSEFFLDHPKKDIL</sequence>
<protein>
    <submittedName>
        <fullName evidence="1">Transposase</fullName>
    </submittedName>
</protein>
<gene>
    <name evidence="1" type="ORF">D2V08_14755</name>
</gene>
<name>A0A3A1N383_9FLAO</name>
<organism evidence="1 2">
    <name type="scientific">Flagellimonas lutimaris</name>
    <dbReference type="NCBI Taxonomy" id="475082"/>
    <lineage>
        <taxon>Bacteria</taxon>
        <taxon>Pseudomonadati</taxon>
        <taxon>Bacteroidota</taxon>
        <taxon>Flavobacteriia</taxon>
        <taxon>Flavobacteriales</taxon>
        <taxon>Flavobacteriaceae</taxon>
        <taxon>Flagellimonas</taxon>
    </lineage>
</organism>
<dbReference type="AlphaFoldDB" id="A0A3A1N383"/>
<proteinExistence type="predicted"/>
<evidence type="ECO:0000313" key="1">
    <source>
        <dbReference type="EMBL" id="RIV30361.1"/>
    </source>
</evidence>
<accession>A0A3A1N383</accession>
<dbReference type="EMBL" id="QXFH01000077">
    <property type="protein sequence ID" value="RIV30361.1"/>
    <property type="molecule type" value="Genomic_DNA"/>
</dbReference>